<dbReference type="InterPro" id="IPR024083">
    <property type="entry name" value="Fumarase/histidase_N"/>
</dbReference>
<dbReference type="AlphaFoldDB" id="A0A7J4IV19"/>
<comment type="pathway">
    <text evidence="1">Purine metabolism; IMP biosynthesis via de novo pathway; 5-amino-1-(5-phospho-D-ribosyl)imidazole-4-carboxamide from 5-amino-1-(5-phospho-D-ribosyl)imidazole-4-carboxylate: step 2/2.</text>
</comment>
<dbReference type="PANTHER" id="PTHR43172:SF1">
    <property type="entry name" value="ADENYLOSUCCINATE LYASE"/>
    <property type="match status" value="1"/>
</dbReference>
<gene>
    <name evidence="8" type="ORF">HA254_01840</name>
</gene>
<comment type="caution">
    <text evidence="8">The sequence shown here is derived from an EMBL/GenBank/DDBJ whole genome shotgun (WGS) entry which is preliminary data.</text>
</comment>
<feature type="non-terminal residue" evidence="8">
    <location>
        <position position="241"/>
    </location>
</feature>
<dbReference type="InterPro" id="IPR008948">
    <property type="entry name" value="L-Aspartase-like"/>
</dbReference>
<comment type="catalytic activity">
    <reaction evidence="6">
        <text>N(6)-(1,2-dicarboxyethyl)-AMP = fumarate + AMP</text>
        <dbReference type="Rhea" id="RHEA:16853"/>
        <dbReference type="ChEBI" id="CHEBI:29806"/>
        <dbReference type="ChEBI" id="CHEBI:57567"/>
        <dbReference type="ChEBI" id="CHEBI:456215"/>
        <dbReference type="EC" id="4.3.2.2"/>
    </reaction>
    <physiologicalReaction direction="left-to-right" evidence="6">
        <dbReference type="Rhea" id="RHEA:16854"/>
    </physiologicalReaction>
</comment>
<dbReference type="GO" id="GO:0004018">
    <property type="term" value="F:N6-(1,2-dicarboxyethyl)AMP AMP-lyase (fumarate-forming) activity"/>
    <property type="evidence" value="ECO:0007669"/>
    <property type="project" value="TreeGrafter"/>
</dbReference>
<organism evidence="8 9">
    <name type="scientific">Candidatus Iainarchaeum sp</name>
    <dbReference type="NCBI Taxonomy" id="3101447"/>
    <lineage>
        <taxon>Archaea</taxon>
        <taxon>Candidatus Iainarchaeota</taxon>
        <taxon>Candidatus Iainarchaeia</taxon>
        <taxon>Candidatus Iainarchaeales</taxon>
        <taxon>Candidatus Iainarchaeaceae</taxon>
        <taxon>Candidatus Iainarchaeum</taxon>
    </lineage>
</organism>
<name>A0A7J4IV19_9ARCH</name>
<evidence type="ECO:0000256" key="3">
    <source>
        <dbReference type="ARBA" id="ARBA00023239"/>
    </source>
</evidence>
<dbReference type="PANTHER" id="PTHR43172">
    <property type="entry name" value="ADENYLOSUCCINATE LYASE"/>
    <property type="match status" value="1"/>
</dbReference>
<evidence type="ECO:0000259" key="7">
    <source>
        <dbReference type="Pfam" id="PF00206"/>
    </source>
</evidence>
<protein>
    <submittedName>
        <fullName evidence="8">Adenylosuccinate lyase</fullName>
    </submittedName>
</protein>
<reference evidence="9" key="1">
    <citation type="journal article" date="2020" name="bioRxiv">
        <title>A rank-normalized archaeal taxonomy based on genome phylogeny resolves widespread incomplete and uneven classifications.</title>
        <authorList>
            <person name="Rinke C."/>
            <person name="Chuvochina M."/>
            <person name="Mussig A.J."/>
            <person name="Chaumeil P.-A."/>
            <person name="Waite D.W."/>
            <person name="Whitman W.B."/>
            <person name="Parks D.H."/>
            <person name="Hugenholtz P."/>
        </authorList>
    </citation>
    <scope>NUCLEOTIDE SEQUENCE [LARGE SCALE GENOMIC DNA]</scope>
</reference>
<sequence>MLLLERYDLFSPLDYRYIDGGLAKKAIPFLSENARIAYQARVEAALVKALAKQGICSEKTAREVAKAAENVSAAEVYAEEAKIRHDVRALANVLRSKVGEDAKRFIHFSATSYDIVDTASALRYKETTEKLVIPELKKLLSVWIDIALREKGTLQIGRTHGQHAEPITFGFAMCGYINRLGEMIGSLECFASRMEGKFSGAVGAYNASSLLVKDPQKLEDDIMEELGLQHAMHSTQIVEPE</sequence>
<proteinExistence type="predicted"/>
<evidence type="ECO:0000256" key="6">
    <source>
        <dbReference type="ARBA" id="ARBA00049115"/>
    </source>
</evidence>
<dbReference type="PRINTS" id="PR00149">
    <property type="entry name" value="FUMRATELYASE"/>
</dbReference>
<evidence type="ECO:0000256" key="1">
    <source>
        <dbReference type="ARBA" id="ARBA00004706"/>
    </source>
</evidence>
<dbReference type="EMBL" id="DUGC01000034">
    <property type="protein sequence ID" value="HIH09388.1"/>
    <property type="molecule type" value="Genomic_DNA"/>
</dbReference>
<dbReference type="SUPFAM" id="SSF48557">
    <property type="entry name" value="L-aspartase-like"/>
    <property type="match status" value="1"/>
</dbReference>
<comment type="function">
    <text evidence="5">Catalyzes two reactions in de novo purine nucleotide biosynthesis. Catalyzes the breakdown of 5-aminoimidazole- (N-succinylocarboxamide) ribotide (SAICAR or 2-[5-amino-1-(5-phospho-beta-D-ribosyl)imidazole-4-carboxamido]succinate) to 5-aminoimidazole-4-carboxamide ribotide (AICAR or 5-amino-1-(5-phospho-beta-D-ribosyl)imidazole-4-carboxamide) and fumarate, and of adenylosuccinate (ADS or N(6)-(1,2-dicarboxyethyl)-AMP) to adenosine monophosphate (AMP) and fumarate.</text>
</comment>
<keyword evidence="3 8" id="KW-0456">Lyase</keyword>
<comment type="pathway">
    <text evidence="2">Purine metabolism; AMP biosynthesis via de novo pathway; AMP from IMP: step 2/2.</text>
</comment>
<evidence type="ECO:0000256" key="2">
    <source>
        <dbReference type="ARBA" id="ARBA00004734"/>
    </source>
</evidence>
<dbReference type="Proteomes" id="UP000565078">
    <property type="component" value="Unassembled WGS sequence"/>
</dbReference>
<accession>A0A7J4IV19</accession>
<dbReference type="Pfam" id="PF00206">
    <property type="entry name" value="Lyase_1"/>
    <property type="match status" value="1"/>
</dbReference>
<comment type="catalytic activity">
    <reaction evidence="4">
        <text>(2S)-2-[5-amino-1-(5-phospho-beta-D-ribosyl)imidazole-4-carboxamido]succinate = 5-amino-1-(5-phospho-beta-D-ribosyl)imidazole-4-carboxamide + fumarate</text>
        <dbReference type="Rhea" id="RHEA:23920"/>
        <dbReference type="ChEBI" id="CHEBI:29806"/>
        <dbReference type="ChEBI" id="CHEBI:58443"/>
        <dbReference type="ChEBI" id="CHEBI:58475"/>
        <dbReference type="EC" id="4.3.2.2"/>
    </reaction>
    <physiologicalReaction direction="left-to-right" evidence="4">
        <dbReference type="Rhea" id="RHEA:23921"/>
    </physiologicalReaction>
</comment>
<dbReference type="GO" id="GO:0005829">
    <property type="term" value="C:cytosol"/>
    <property type="evidence" value="ECO:0007669"/>
    <property type="project" value="TreeGrafter"/>
</dbReference>
<dbReference type="GO" id="GO:0070626">
    <property type="term" value="F:(S)-2-(5-amino-1-(5-phospho-D-ribosyl)imidazole-4-carboxamido) succinate lyase (fumarate-forming) activity"/>
    <property type="evidence" value="ECO:0007669"/>
    <property type="project" value="TreeGrafter"/>
</dbReference>
<evidence type="ECO:0000256" key="4">
    <source>
        <dbReference type="ARBA" id="ARBA00024477"/>
    </source>
</evidence>
<feature type="domain" description="Fumarate lyase N-terminal" evidence="7">
    <location>
        <begin position="32"/>
        <end position="209"/>
    </location>
</feature>
<dbReference type="Gene3D" id="1.20.200.10">
    <property type="entry name" value="Fumarase/aspartase (Central domain)"/>
    <property type="match status" value="1"/>
</dbReference>
<dbReference type="InterPro" id="IPR022761">
    <property type="entry name" value="Fumarate_lyase_N"/>
</dbReference>
<evidence type="ECO:0000256" key="5">
    <source>
        <dbReference type="ARBA" id="ARBA00025012"/>
    </source>
</evidence>
<evidence type="ECO:0000313" key="8">
    <source>
        <dbReference type="EMBL" id="HIH09388.1"/>
    </source>
</evidence>
<dbReference type="InterPro" id="IPR000362">
    <property type="entry name" value="Fumarate_lyase_fam"/>
</dbReference>
<evidence type="ECO:0000313" key="9">
    <source>
        <dbReference type="Proteomes" id="UP000565078"/>
    </source>
</evidence>
<dbReference type="GO" id="GO:0044208">
    <property type="term" value="P:'de novo' AMP biosynthetic process"/>
    <property type="evidence" value="ECO:0007669"/>
    <property type="project" value="TreeGrafter"/>
</dbReference>
<dbReference type="Gene3D" id="1.10.275.10">
    <property type="entry name" value="Fumarase/aspartase (N-terminal domain)"/>
    <property type="match status" value="1"/>
</dbReference>